<evidence type="ECO:0000256" key="2">
    <source>
        <dbReference type="ARBA" id="ARBA00022481"/>
    </source>
</evidence>
<dbReference type="GO" id="GO:0003747">
    <property type="term" value="F:translation release factor activity"/>
    <property type="evidence" value="ECO:0007669"/>
    <property type="project" value="InterPro"/>
</dbReference>
<evidence type="ECO:0000259" key="4">
    <source>
        <dbReference type="PROSITE" id="PS00745"/>
    </source>
</evidence>
<dbReference type="SMART" id="SM00937">
    <property type="entry name" value="PCRF"/>
    <property type="match status" value="1"/>
</dbReference>
<dbReference type="Pfam" id="PF03462">
    <property type="entry name" value="PCRF"/>
    <property type="match status" value="1"/>
</dbReference>
<dbReference type="InterPro" id="IPR045853">
    <property type="entry name" value="Pep_chain_release_fac_I_sf"/>
</dbReference>
<sequence length="419" mass="46312">MSATPWICRPCLLRALRPLRRRQSRYQTSFASTETLSTALLSRARTVAAEHDQLTRNLADGFDSKTAKKLGETGPVTTALAEWDKATSSLSELESLIHDPTTDPELRELASDDMISTADELAVAARSLKTSLVPKHPFAHLSCLLEIRPGAGGSEAAIFAGDLLKMYQALCSRVGYRTSVLKLESADSILGSESTLAEAVLEIEDPGAYGLFRSEAGVHRVQRVPATESKGRVHTSAVSVLVLPSFPSSGAAEEMDLENPESDYYVDPKEVRTEIMRARGAGGQHVNTTDSAVRLTHLPTMTSVSMQDYRSQPKNREKAWQLLRSRLAQARREKREEEMVQMRRNVVGVAKMGRGDKVRTYNWGQQRVTDHRSGLTVHGLDDVMDGGMMLEKVMESVRMWLTERDVEAIVAEEESKNGN</sequence>
<dbReference type="AlphaFoldDB" id="A0A6A6QA62"/>
<dbReference type="EMBL" id="MU004203">
    <property type="protein sequence ID" value="KAF2488503.1"/>
    <property type="molecule type" value="Genomic_DNA"/>
</dbReference>
<dbReference type="Gene3D" id="6.10.140.1950">
    <property type="match status" value="1"/>
</dbReference>
<dbReference type="GO" id="GO:0005739">
    <property type="term" value="C:mitochondrion"/>
    <property type="evidence" value="ECO:0007669"/>
    <property type="project" value="UniProtKB-ARBA"/>
</dbReference>
<dbReference type="InterPro" id="IPR005139">
    <property type="entry name" value="PCRF"/>
</dbReference>
<dbReference type="SUPFAM" id="SSF75620">
    <property type="entry name" value="Release factor"/>
    <property type="match status" value="1"/>
</dbReference>
<dbReference type="InterPro" id="IPR050057">
    <property type="entry name" value="Prokaryotic/Mito_RF"/>
</dbReference>
<name>A0A6A6QA62_9PEZI</name>
<protein>
    <submittedName>
        <fullName evidence="5">Release factor</fullName>
    </submittedName>
</protein>
<evidence type="ECO:0000313" key="6">
    <source>
        <dbReference type="Proteomes" id="UP000799750"/>
    </source>
</evidence>
<dbReference type="Gene3D" id="3.30.70.1660">
    <property type="match status" value="1"/>
</dbReference>
<gene>
    <name evidence="5" type="ORF">BU16DRAFT_228503</name>
</gene>
<feature type="domain" description="Prokaryotic-type class I peptide chain release factors" evidence="4">
    <location>
        <begin position="277"/>
        <end position="293"/>
    </location>
</feature>
<organism evidence="5 6">
    <name type="scientific">Lophium mytilinum</name>
    <dbReference type="NCBI Taxonomy" id="390894"/>
    <lineage>
        <taxon>Eukaryota</taxon>
        <taxon>Fungi</taxon>
        <taxon>Dikarya</taxon>
        <taxon>Ascomycota</taxon>
        <taxon>Pezizomycotina</taxon>
        <taxon>Dothideomycetes</taxon>
        <taxon>Pleosporomycetidae</taxon>
        <taxon>Mytilinidiales</taxon>
        <taxon>Mytilinidiaceae</taxon>
        <taxon>Lophium</taxon>
    </lineage>
</organism>
<evidence type="ECO:0000313" key="5">
    <source>
        <dbReference type="EMBL" id="KAF2488503.1"/>
    </source>
</evidence>
<dbReference type="GO" id="GO:0032543">
    <property type="term" value="P:mitochondrial translation"/>
    <property type="evidence" value="ECO:0007669"/>
    <property type="project" value="UniProtKB-ARBA"/>
</dbReference>
<dbReference type="FunFam" id="3.30.160.20:FF:000070">
    <property type="entry name" value="Related to MRF1-peptide chain release factor, mitochondrial"/>
    <property type="match status" value="1"/>
</dbReference>
<keyword evidence="6" id="KW-1185">Reference proteome</keyword>
<keyword evidence="3" id="KW-0648">Protein biosynthesis</keyword>
<dbReference type="PANTHER" id="PTHR43804">
    <property type="entry name" value="LD18447P"/>
    <property type="match status" value="1"/>
</dbReference>
<proteinExistence type="inferred from homology"/>
<dbReference type="Gene3D" id="3.30.160.20">
    <property type="match status" value="1"/>
</dbReference>
<keyword evidence="2" id="KW-0488">Methylation</keyword>
<evidence type="ECO:0000256" key="1">
    <source>
        <dbReference type="ARBA" id="ARBA00010835"/>
    </source>
</evidence>
<dbReference type="OrthoDB" id="2019491at2759"/>
<comment type="similarity">
    <text evidence="1">Belongs to the prokaryotic/mitochondrial release factor family.</text>
</comment>
<dbReference type="PROSITE" id="PS00745">
    <property type="entry name" value="RF_PROK_I"/>
    <property type="match status" value="1"/>
</dbReference>
<dbReference type="Pfam" id="PF00472">
    <property type="entry name" value="RF-1"/>
    <property type="match status" value="1"/>
</dbReference>
<reference evidence="5" key="1">
    <citation type="journal article" date="2020" name="Stud. Mycol.">
        <title>101 Dothideomycetes genomes: a test case for predicting lifestyles and emergence of pathogens.</title>
        <authorList>
            <person name="Haridas S."/>
            <person name="Albert R."/>
            <person name="Binder M."/>
            <person name="Bloem J."/>
            <person name="Labutti K."/>
            <person name="Salamov A."/>
            <person name="Andreopoulos B."/>
            <person name="Baker S."/>
            <person name="Barry K."/>
            <person name="Bills G."/>
            <person name="Bluhm B."/>
            <person name="Cannon C."/>
            <person name="Castanera R."/>
            <person name="Culley D."/>
            <person name="Daum C."/>
            <person name="Ezra D."/>
            <person name="Gonzalez J."/>
            <person name="Henrissat B."/>
            <person name="Kuo A."/>
            <person name="Liang C."/>
            <person name="Lipzen A."/>
            <person name="Lutzoni F."/>
            <person name="Magnuson J."/>
            <person name="Mondo S."/>
            <person name="Nolan M."/>
            <person name="Ohm R."/>
            <person name="Pangilinan J."/>
            <person name="Park H.-J."/>
            <person name="Ramirez L."/>
            <person name="Alfaro M."/>
            <person name="Sun H."/>
            <person name="Tritt A."/>
            <person name="Yoshinaga Y."/>
            <person name="Zwiers L.-H."/>
            <person name="Turgeon B."/>
            <person name="Goodwin S."/>
            <person name="Spatafora J."/>
            <person name="Crous P."/>
            <person name="Grigoriev I."/>
        </authorList>
    </citation>
    <scope>NUCLEOTIDE SEQUENCE</scope>
    <source>
        <strain evidence="5">CBS 269.34</strain>
    </source>
</reference>
<dbReference type="Proteomes" id="UP000799750">
    <property type="component" value="Unassembled WGS sequence"/>
</dbReference>
<dbReference type="PANTHER" id="PTHR43804:SF7">
    <property type="entry name" value="LD18447P"/>
    <property type="match status" value="1"/>
</dbReference>
<dbReference type="InterPro" id="IPR000352">
    <property type="entry name" value="Pep_chain_release_fac_I"/>
</dbReference>
<evidence type="ECO:0000256" key="3">
    <source>
        <dbReference type="ARBA" id="ARBA00022917"/>
    </source>
</evidence>
<accession>A0A6A6QA62</accession>